<dbReference type="InterPro" id="IPR002207">
    <property type="entry name" value="Peroxidase_I"/>
</dbReference>
<feature type="region of interest" description="Disordered" evidence="9">
    <location>
        <begin position="120"/>
        <end position="139"/>
    </location>
</feature>
<protein>
    <recommendedName>
        <fullName evidence="3">L-ascorbate peroxidase</fullName>
        <ecNumber evidence="3">1.11.1.11</ecNumber>
    </recommendedName>
</protein>
<evidence type="ECO:0000256" key="8">
    <source>
        <dbReference type="ARBA" id="ARBA00023004"/>
    </source>
</evidence>
<evidence type="ECO:0000256" key="9">
    <source>
        <dbReference type="SAM" id="MobiDB-lite"/>
    </source>
</evidence>
<proteinExistence type="inferred from homology"/>
<dbReference type="GO" id="GO:0016688">
    <property type="term" value="F:L-ascorbate peroxidase activity"/>
    <property type="evidence" value="ECO:0007669"/>
    <property type="project" value="UniProtKB-EC"/>
</dbReference>
<evidence type="ECO:0000256" key="1">
    <source>
        <dbReference type="ARBA" id="ARBA00001970"/>
    </source>
</evidence>
<keyword evidence="8" id="KW-0408">Iron</keyword>
<evidence type="ECO:0000256" key="7">
    <source>
        <dbReference type="ARBA" id="ARBA00023002"/>
    </source>
</evidence>
<dbReference type="InterPro" id="IPR002016">
    <property type="entry name" value="Haem_peroxidase"/>
</dbReference>
<keyword evidence="7" id="KW-0560">Oxidoreductase</keyword>
<dbReference type="GO" id="GO:0020037">
    <property type="term" value="F:heme binding"/>
    <property type="evidence" value="ECO:0007669"/>
    <property type="project" value="InterPro"/>
</dbReference>
<dbReference type="AlphaFoldDB" id="A0A9R0JBP2"/>
<evidence type="ECO:0000313" key="12">
    <source>
        <dbReference type="RefSeq" id="XP_021863509.2"/>
    </source>
</evidence>
<gene>
    <name evidence="12" type="primary">LOC110802362</name>
</gene>
<dbReference type="PROSITE" id="PS00436">
    <property type="entry name" value="PEROXIDASE_2"/>
    <property type="match status" value="1"/>
</dbReference>
<dbReference type="GO" id="GO:0004601">
    <property type="term" value="F:peroxidase activity"/>
    <property type="evidence" value="ECO:0000318"/>
    <property type="project" value="GO_Central"/>
</dbReference>
<dbReference type="RefSeq" id="XP_021863509.2">
    <property type="nucleotide sequence ID" value="XM_022007817.2"/>
</dbReference>
<dbReference type="CDD" id="cd00691">
    <property type="entry name" value="ascorbate_peroxidase"/>
    <property type="match status" value="1"/>
</dbReference>
<dbReference type="InterPro" id="IPR044831">
    <property type="entry name" value="Ccp1-like"/>
</dbReference>
<reference evidence="12" key="2">
    <citation type="submission" date="2025-08" db="UniProtKB">
        <authorList>
            <consortium name="RefSeq"/>
        </authorList>
    </citation>
    <scope>IDENTIFICATION</scope>
    <source>
        <tissue evidence="12">Leaf</tissue>
    </source>
</reference>
<dbReference type="InterPro" id="IPR010255">
    <property type="entry name" value="Haem_peroxidase_sf"/>
</dbReference>
<name>A0A9R0JBP2_SPIOL</name>
<dbReference type="Proteomes" id="UP000813463">
    <property type="component" value="Chromosome 1"/>
</dbReference>
<dbReference type="GO" id="GO:0000302">
    <property type="term" value="P:response to reactive oxygen species"/>
    <property type="evidence" value="ECO:0000318"/>
    <property type="project" value="GO_Central"/>
</dbReference>
<dbReference type="PROSITE" id="PS00435">
    <property type="entry name" value="PEROXIDASE_1"/>
    <property type="match status" value="1"/>
</dbReference>
<dbReference type="SUPFAM" id="SSF48113">
    <property type="entry name" value="Heme-dependent peroxidases"/>
    <property type="match status" value="1"/>
</dbReference>
<dbReference type="InterPro" id="IPR019794">
    <property type="entry name" value="Peroxidases_AS"/>
</dbReference>
<dbReference type="PRINTS" id="PR00458">
    <property type="entry name" value="PEROXIDASE"/>
</dbReference>
<keyword evidence="11" id="KW-1185">Reference proteome</keyword>
<dbReference type="Pfam" id="PF00141">
    <property type="entry name" value="peroxidase"/>
    <property type="match status" value="1"/>
</dbReference>
<accession>A0A9R0JBP2</accession>
<reference evidence="11" key="1">
    <citation type="journal article" date="2021" name="Nat. Commun.">
        <title>Genomic analyses provide insights into spinach domestication and the genetic basis of agronomic traits.</title>
        <authorList>
            <person name="Cai X."/>
            <person name="Sun X."/>
            <person name="Xu C."/>
            <person name="Sun H."/>
            <person name="Wang X."/>
            <person name="Ge C."/>
            <person name="Zhang Z."/>
            <person name="Wang Q."/>
            <person name="Fei Z."/>
            <person name="Jiao C."/>
            <person name="Wang Q."/>
        </authorList>
    </citation>
    <scope>NUCLEOTIDE SEQUENCE [LARGE SCALE GENOMIC DNA]</scope>
    <source>
        <strain evidence="11">cv. Varoflay</strain>
    </source>
</reference>
<evidence type="ECO:0000256" key="5">
    <source>
        <dbReference type="ARBA" id="ARBA00022617"/>
    </source>
</evidence>
<dbReference type="EC" id="1.11.1.11" evidence="3"/>
<evidence type="ECO:0000256" key="3">
    <source>
        <dbReference type="ARBA" id="ARBA00012940"/>
    </source>
</evidence>
<organism evidence="11 12">
    <name type="scientific">Spinacia oleracea</name>
    <name type="common">Spinach</name>
    <dbReference type="NCBI Taxonomy" id="3562"/>
    <lineage>
        <taxon>Eukaryota</taxon>
        <taxon>Viridiplantae</taxon>
        <taxon>Streptophyta</taxon>
        <taxon>Embryophyta</taxon>
        <taxon>Tracheophyta</taxon>
        <taxon>Spermatophyta</taxon>
        <taxon>Magnoliopsida</taxon>
        <taxon>eudicotyledons</taxon>
        <taxon>Gunneridae</taxon>
        <taxon>Pentapetalae</taxon>
        <taxon>Caryophyllales</taxon>
        <taxon>Chenopodiaceae</taxon>
        <taxon>Chenopodioideae</taxon>
        <taxon>Anserineae</taxon>
        <taxon>Spinacia</taxon>
    </lineage>
</organism>
<keyword evidence="4 12" id="KW-0575">Peroxidase</keyword>
<evidence type="ECO:0000313" key="11">
    <source>
        <dbReference type="Proteomes" id="UP000813463"/>
    </source>
</evidence>
<comment type="similarity">
    <text evidence="2">Belongs to the peroxidase family. Ascorbate peroxidase subfamily.</text>
</comment>
<dbReference type="PANTHER" id="PTHR31356">
    <property type="entry name" value="THYLAKOID LUMENAL 29 KDA PROTEIN, CHLOROPLASTIC-RELATED"/>
    <property type="match status" value="1"/>
</dbReference>
<dbReference type="GO" id="GO:0009507">
    <property type="term" value="C:chloroplast"/>
    <property type="evidence" value="ECO:0000318"/>
    <property type="project" value="GO_Central"/>
</dbReference>
<sequence length="262" mass="29187">MSHAQLKAEQIVDEEYLKQIEGARRHLHCLLQNDKQFAPILLRLAFHDAGTYDAKTKTGGPNGSIRNELSNPPNNGVKNAIDFCEQVKVKYPKVTYADLYQLAGMVAVEVTGGPIIPFVSGRPDAPNEQDSGALPNPNGGSNHLKDIFYRMGLNNRDIVVLSGAHTLGRAHKDRSGFDGPFTEQPLKFDNSYYVNLRKPDIPGLVKFPSDKVLAEDPDFRRYVQLYAKDEKVFFAHYAESHKKMSELGFHPRAPCSCSAMKA</sequence>
<dbReference type="GO" id="GO:0034599">
    <property type="term" value="P:cellular response to oxidative stress"/>
    <property type="evidence" value="ECO:0000318"/>
    <property type="project" value="GO_Central"/>
</dbReference>
<dbReference type="InterPro" id="IPR019793">
    <property type="entry name" value="Peroxidases_heam-ligand_BS"/>
</dbReference>
<evidence type="ECO:0000259" key="10">
    <source>
        <dbReference type="PROSITE" id="PS50873"/>
    </source>
</evidence>
<dbReference type="KEGG" id="soe:110802362"/>
<dbReference type="Gene3D" id="1.10.520.10">
    <property type="match status" value="1"/>
</dbReference>
<dbReference type="Gene3D" id="1.10.420.10">
    <property type="entry name" value="Peroxidase, domain 2"/>
    <property type="match status" value="1"/>
</dbReference>
<evidence type="ECO:0000256" key="2">
    <source>
        <dbReference type="ARBA" id="ARBA00006873"/>
    </source>
</evidence>
<dbReference type="PROSITE" id="PS50873">
    <property type="entry name" value="PEROXIDASE_4"/>
    <property type="match status" value="1"/>
</dbReference>
<feature type="domain" description="Plant heme peroxidase family profile" evidence="10">
    <location>
        <begin position="24"/>
        <end position="261"/>
    </location>
</feature>
<dbReference type="PRINTS" id="PR00459">
    <property type="entry name" value="ASPEROXIDASE"/>
</dbReference>
<evidence type="ECO:0000256" key="6">
    <source>
        <dbReference type="ARBA" id="ARBA00022723"/>
    </source>
</evidence>
<dbReference type="GO" id="GO:0042744">
    <property type="term" value="P:hydrogen peroxide catabolic process"/>
    <property type="evidence" value="ECO:0000318"/>
    <property type="project" value="GO_Central"/>
</dbReference>
<evidence type="ECO:0000256" key="4">
    <source>
        <dbReference type="ARBA" id="ARBA00022559"/>
    </source>
</evidence>
<keyword evidence="5" id="KW-0349">Heme</keyword>
<dbReference type="GeneID" id="110802362"/>
<keyword evidence="6" id="KW-0479">Metal-binding</keyword>
<dbReference type="PANTHER" id="PTHR31356:SF38">
    <property type="entry name" value="L-ASCORBATE PEROXIDASE 5, PEROXISOMAL"/>
    <property type="match status" value="1"/>
</dbReference>
<comment type="cofactor">
    <cofactor evidence="1">
        <name>heme b</name>
        <dbReference type="ChEBI" id="CHEBI:60344"/>
    </cofactor>
</comment>
<dbReference type="GO" id="GO:0046872">
    <property type="term" value="F:metal ion binding"/>
    <property type="evidence" value="ECO:0007669"/>
    <property type="project" value="UniProtKB-KW"/>
</dbReference>